<dbReference type="Gene3D" id="3.30.70.3270">
    <property type="match status" value="1"/>
</dbReference>
<dbReference type="PANTHER" id="PTHR10849:SF24">
    <property type="entry name" value="NADH-QUINONE OXIDOREDUCTASE SUBUNIT I 2"/>
    <property type="match status" value="1"/>
</dbReference>
<dbReference type="AlphaFoldDB" id="D5V6N8"/>
<feature type="domain" description="4Fe-4S ferredoxin-type" evidence="13">
    <location>
        <begin position="110"/>
        <end position="139"/>
    </location>
</feature>
<dbReference type="KEGG" id="ant:Arnit_2660"/>
<evidence type="ECO:0000256" key="8">
    <source>
        <dbReference type="ARBA" id="ARBA00023014"/>
    </source>
</evidence>
<organism evidence="14 15">
    <name type="scientific">Arcobacter nitrofigilis (strain ATCC 33309 / DSM 7299 / CCUG 15893 / LMG 7604 / NCTC 12251 / CI)</name>
    <name type="common">Campylobacter nitrofigilis</name>
    <dbReference type="NCBI Taxonomy" id="572480"/>
    <lineage>
        <taxon>Bacteria</taxon>
        <taxon>Pseudomonadati</taxon>
        <taxon>Campylobacterota</taxon>
        <taxon>Epsilonproteobacteria</taxon>
        <taxon>Campylobacterales</taxon>
        <taxon>Arcobacteraceae</taxon>
        <taxon>Arcobacter</taxon>
    </lineage>
</organism>
<evidence type="ECO:0000256" key="10">
    <source>
        <dbReference type="ARBA" id="ARBA00023075"/>
    </source>
</evidence>
<dbReference type="EMBL" id="CP001999">
    <property type="protein sequence ID" value="ADG94308.1"/>
    <property type="molecule type" value="Genomic_DNA"/>
</dbReference>
<evidence type="ECO:0000313" key="14">
    <source>
        <dbReference type="EMBL" id="ADG94308.1"/>
    </source>
</evidence>
<evidence type="ECO:0000256" key="6">
    <source>
        <dbReference type="ARBA" id="ARBA00022967"/>
    </source>
</evidence>
<feature type="binding site" evidence="12">
    <location>
        <position position="129"/>
    </location>
    <ligand>
        <name>[4Fe-4S] cluster</name>
        <dbReference type="ChEBI" id="CHEBI:49883"/>
        <label>1</label>
    </ligand>
</feature>
<dbReference type="GO" id="GO:0051539">
    <property type="term" value="F:4 iron, 4 sulfur cluster binding"/>
    <property type="evidence" value="ECO:0007669"/>
    <property type="project" value="UniProtKB-KW"/>
</dbReference>
<keyword evidence="7 12" id="KW-0408">Iron</keyword>
<keyword evidence="3 12" id="KW-0874">Quinone</keyword>
<dbReference type="GO" id="GO:0050136">
    <property type="term" value="F:NADH dehydrogenase (quinone) (non-electrogenic) activity"/>
    <property type="evidence" value="ECO:0007669"/>
    <property type="project" value="UniProtKB-UniRule"/>
</dbReference>
<evidence type="ECO:0000256" key="7">
    <source>
        <dbReference type="ARBA" id="ARBA00023004"/>
    </source>
</evidence>
<feature type="binding site" evidence="12">
    <location>
        <position position="125"/>
    </location>
    <ligand>
        <name>[4Fe-4S] cluster</name>
        <dbReference type="ChEBI" id="CHEBI:49883"/>
        <label>2</label>
    </ligand>
</feature>
<feature type="domain" description="4Fe-4S ferredoxin-type" evidence="13">
    <location>
        <begin position="67"/>
        <end position="98"/>
    </location>
</feature>
<evidence type="ECO:0000256" key="2">
    <source>
        <dbReference type="ARBA" id="ARBA00022485"/>
    </source>
</evidence>
<keyword evidence="5" id="KW-0677">Repeat</keyword>
<comment type="subunit">
    <text evidence="12">NDH-1 is composed of 14 different subunits. Subunits NuoA, H, J, K, L, M, N constitute the membrane sector of the complex.</text>
</comment>
<dbReference type="InterPro" id="IPR017896">
    <property type="entry name" value="4Fe4S_Fe-S-bd"/>
</dbReference>
<name>D5V6N8_ARCNC</name>
<dbReference type="GO" id="GO:0048038">
    <property type="term" value="F:quinone binding"/>
    <property type="evidence" value="ECO:0007669"/>
    <property type="project" value="UniProtKB-KW"/>
</dbReference>
<feature type="binding site" evidence="12">
    <location>
        <position position="122"/>
    </location>
    <ligand>
        <name>[4Fe-4S] cluster</name>
        <dbReference type="ChEBI" id="CHEBI:49883"/>
        <label>2</label>
    </ligand>
</feature>
<keyword evidence="12" id="KW-0997">Cell inner membrane</keyword>
<accession>D5V6N8</accession>
<dbReference type="GO" id="GO:0005506">
    <property type="term" value="F:iron ion binding"/>
    <property type="evidence" value="ECO:0007669"/>
    <property type="project" value="UniProtKB-UniRule"/>
</dbReference>
<keyword evidence="6 12" id="KW-1278">Translocase</keyword>
<dbReference type="OrthoDB" id="9778602at2"/>
<feature type="binding site" evidence="12">
    <location>
        <position position="84"/>
    </location>
    <ligand>
        <name>[4Fe-4S] cluster</name>
        <dbReference type="ChEBI" id="CHEBI:49883"/>
        <label>1</label>
    </ligand>
</feature>
<dbReference type="InterPro" id="IPR017900">
    <property type="entry name" value="4Fe4S_Fe_S_CS"/>
</dbReference>
<comment type="function">
    <text evidence="12">NDH-1 shuttles electrons from NADH, via FMN and iron-sulfur (Fe-S) centers, to quinones in the respiratory chain. The immediate electron acceptor for the enzyme in this species is believed to be ubiquinone. Couples the redox reaction to proton translocation (for every two electrons transferred, four hydrogen ions are translocated across the cytoplasmic membrane), and thus conserves the redox energy in a proton gradient.</text>
</comment>
<comment type="catalytic activity">
    <reaction evidence="12">
        <text>a quinone + NADH + 5 H(+)(in) = a quinol + NAD(+) + 4 H(+)(out)</text>
        <dbReference type="Rhea" id="RHEA:57888"/>
        <dbReference type="ChEBI" id="CHEBI:15378"/>
        <dbReference type="ChEBI" id="CHEBI:24646"/>
        <dbReference type="ChEBI" id="CHEBI:57540"/>
        <dbReference type="ChEBI" id="CHEBI:57945"/>
        <dbReference type="ChEBI" id="CHEBI:132124"/>
    </reaction>
</comment>
<dbReference type="Proteomes" id="UP000000939">
    <property type="component" value="Chromosome"/>
</dbReference>
<dbReference type="InterPro" id="IPR010226">
    <property type="entry name" value="NADH_quinone_OxRdtase_chainI"/>
</dbReference>
<evidence type="ECO:0000313" key="15">
    <source>
        <dbReference type="Proteomes" id="UP000000939"/>
    </source>
</evidence>
<proteinExistence type="inferred from homology"/>
<comment type="similarity">
    <text evidence="12">Belongs to the complex I 23 kDa subunit family.</text>
</comment>
<comment type="cofactor">
    <cofactor evidence="12">
        <name>[4Fe-4S] cluster</name>
        <dbReference type="ChEBI" id="CHEBI:49883"/>
    </cofactor>
    <text evidence="12">Binds 2 [4Fe-4S] clusters per subunit.</text>
</comment>
<dbReference type="Pfam" id="PF12838">
    <property type="entry name" value="Fer4_7"/>
    <property type="match status" value="1"/>
</dbReference>
<dbReference type="PROSITE" id="PS00198">
    <property type="entry name" value="4FE4S_FER_1"/>
    <property type="match status" value="1"/>
</dbReference>
<evidence type="ECO:0000256" key="3">
    <source>
        <dbReference type="ARBA" id="ARBA00022719"/>
    </source>
</evidence>
<dbReference type="EC" id="7.1.1.-" evidence="12"/>
<evidence type="ECO:0000256" key="5">
    <source>
        <dbReference type="ARBA" id="ARBA00022737"/>
    </source>
</evidence>
<gene>
    <name evidence="12" type="primary">nuoI</name>
    <name evidence="14" type="ordered locus">Arnit_2660</name>
</gene>
<keyword evidence="1 12" id="KW-1003">Cell membrane</keyword>
<keyword evidence="4 12" id="KW-0479">Metal-binding</keyword>
<dbReference type="PANTHER" id="PTHR10849">
    <property type="entry name" value="NADH DEHYDROGENASE UBIQUINONE IRON-SULFUR PROTEIN 8, MITOCHONDRIAL"/>
    <property type="match status" value="1"/>
</dbReference>
<dbReference type="HOGENOM" id="CLU_067218_4_3_7"/>
<sequence>MGIKIIKRQGQTFKDKLFIPAIMGGMKTTLGHFTKNLKDVSNLTTIQYPEEQPTDVATNPRYRGVHRLTKWEDESEKCVACYMCATACPAECIFIDAEERFDGKAEKRPKEFKIDLLECVYCGYCVEACPCDAIRMDTGILSFTGSSREEFVVDKKYLMNNERAKDLSND</sequence>
<dbReference type="HAMAP" id="MF_01351">
    <property type="entry name" value="NDH1_NuoI"/>
    <property type="match status" value="1"/>
</dbReference>
<keyword evidence="2 12" id="KW-0004">4Fe-4S</keyword>
<comment type="subcellular location">
    <subcellularLocation>
        <location evidence="12">Cell inner membrane</location>
        <topology evidence="12">Peripheral membrane protein</topology>
    </subcellularLocation>
</comment>
<dbReference type="SUPFAM" id="SSF54862">
    <property type="entry name" value="4Fe-4S ferredoxins"/>
    <property type="match status" value="1"/>
</dbReference>
<keyword evidence="9 12" id="KW-0520">NAD</keyword>
<protein>
    <recommendedName>
        <fullName evidence="12">NADH-quinone oxidoreductase subunit I</fullName>
        <ecNumber evidence="12">7.1.1.-</ecNumber>
    </recommendedName>
    <alternativeName>
        <fullName evidence="12">NADH dehydrogenase I subunit I</fullName>
    </alternativeName>
    <alternativeName>
        <fullName evidence="12">NDH-1 subunit I</fullName>
    </alternativeName>
</protein>
<dbReference type="RefSeq" id="WP_013136453.1">
    <property type="nucleotide sequence ID" value="NC_014166.1"/>
</dbReference>
<keyword evidence="11 12" id="KW-0472">Membrane</keyword>
<evidence type="ECO:0000256" key="4">
    <source>
        <dbReference type="ARBA" id="ARBA00022723"/>
    </source>
</evidence>
<feature type="binding site" evidence="12">
    <location>
        <position position="88"/>
    </location>
    <ligand>
        <name>[4Fe-4S] cluster</name>
        <dbReference type="ChEBI" id="CHEBI:49883"/>
        <label>2</label>
    </ligand>
</feature>
<keyword evidence="10 12" id="KW-0830">Ubiquinone</keyword>
<dbReference type="STRING" id="572480.Arnit_2660"/>
<dbReference type="PROSITE" id="PS51379">
    <property type="entry name" value="4FE4S_FER_2"/>
    <property type="match status" value="2"/>
</dbReference>
<evidence type="ECO:0000259" key="13">
    <source>
        <dbReference type="PROSITE" id="PS51379"/>
    </source>
</evidence>
<evidence type="ECO:0000256" key="11">
    <source>
        <dbReference type="ARBA" id="ARBA00023136"/>
    </source>
</evidence>
<keyword evidence="15" id="KW-1185">Reference proteome</keyword>
<evidence type="ECO:0000256" key="1">
    <source>
        <dbReference type="ARBA" id="ARBA00022475"/>
    </source>
</evidence>
<feature type="binding site" evidence="12">
    <location>
        <position position="78"/>
    </location>
    <ligand>
        <name>[4Fe-4S] cluster</name>
        <dbReference type="ChEBI" id="CHEBI:49883"/>
        <label>1</label>
    </ligand>
</feature>
<feature type="binding site" evidence="12">
    <location>
        <position position="81"/>
    </location>
    <ligand>
        <name>[4Fe-4S] cluster</name>
        <dbReference type="ChEBI" id="CHEBI:49883"/>
        <label>1</label>
    </ligand>
</feature>
<evidence type="ECO:0000256" key="12">
    <source>
        <dbReference type="HAMAP-Rule" id="MF_01351"/>
    </source>
</evidence>
<feature type="binding site" evidence="12">
    <location>
        <position position="119"/>
    </location>
    <ligand>
        <name>[4Fe-4S] cluster</name>
        <dbReference type="ChEBI" id="CHEBI:49883"/>
        <label>2</label>
    </ligand>
</feature>
<reference evidence="14 15" key="1">
    <citation type="journal article" date="2010" name="Stand. Genomic Sci.">
        <title>Complete genome sequence of Arcobacter nitrofigilis type strain (CI).</title>
        <authorList>
            <person name="Pati A."/>
            <person name="Gronow S."/>
            <person name="Lapidus A."/>
            <person name="Copeland A."/>
            <person name="Glavina Del Rio T."/>
            <person name="Nolan M."/>
            <person name="Lucas S."/>
            <person name="Tice H."/>
            <person name="Cheng J.F."/>
            <person name="Han C."/>
            <person name="Chertkov O."/>
            <person name="Bruce D."/>
            <person name="Tapia R."/>
            <person name="Goodwin L."/>
            <person name="Pitluck S."/>
            <person name="Liolios K."/>
            <person name="Ivanova N."/>
            <person name="Mavromatis K."/>
            <person name="Chen A."/>
            <person name="Palaniappan K."/>
            <person name="Land M."/>
            <person name="Hauser L."/>
            <person name="Chang Y.J."/>
            <person name="Jeffries C.D."/>
            <person name="Detter J.C."/>
            <person name="Rohde M."/>
            <person name="Goker M."/>
            <person name="Bristow J."/>
            <person name="Eisen J.A."/>
            <person name="Markowitz V."/>
            <person name="Hugenholtz P."/>
            <person name="Klenk H.P."/>
            <person name="Kyrpides N.C."/>
        </authorList>
    </citation>
    <scope>NUCLEOTIDE SEQUENCE [LARGE SCALE GENOMIC DNA]</scope>
    <source>
        <strain evidence="15">ATCC 33309 / DSM 7299 / CCUG 15893 / LMG 7604 / NCTC 12251 / CI</strain>
    </source>
</reference>
<evidence type="ECO:0000256" key="9">
    <source>
        <dbReference type="ARBA" id="ARBA00023027"/>
    </source>
</evidence>
<dbReference type="eggNOG" id="COG1143">
    <property type="taxonomic scope" value="Bacteria"/>
</dbReference>
<keyword evidence="8 12" id="KW-0411">Iron-sulfur</keyword>
<dbReference type="GO" id="GO:0005886">
    <property type="term" value="C:plasma membrane"/>
    <property type="evidence" value="ECO:0007669"/>
    <property type="project" value="UniProtKB-SubCell"/>
</dbReference>